<comment type="subcellular location">
    <subcellularLocation>
        <location evidence="2">Endomembrane system</location>
        <topology evidence="2">Multi-pass membrane protein</topology>
    </subcellularLocation>
</comment>
<evidence type="ECO:0000256" key="3">
    <source>
        <dbReference type="ARBA" id="ARBA00010441"/>
    </source>
</evidence>
<evidence type="ECO:0000256" key="10">
    <source>
        <dbReference type="ARBA" id="ARBA00023098"/>
    </source>
</evidence>
<keyword evidence="11 16" id="KW-0472">Membrane</keyword>
<protein>
    <recommendedName>
        <fullName evidence="5">CDP-diacylglycerol--serine O-phosphatidyltransferase</fullName>
        <ecNumber evidence="4">2.7.8.8</ecNumber>
    </recommendedName>
    <alternativeName>
        <fullName evidence="14">Phosphatidylserine synthase</fullName>
    </alternativeName>
</protein>
<dbReference type="InterPro" id="IPR048254">
    <property type="entry name" value="CDP_ALCOHOL_P_TRANSF_CS"/>
</dbReference>
<dbReference type="KEGG" id="lby:Lbys_1467"/>
<dbReference type="Proteomes" id="UP000007435">
    <property type="component" value="Chromosome"/>
</dbReference>
<evidence type="ECO:0000256" key="15">
    <source>
        <dbReference type="RuleBase" id="RU003750"/>
    </source>
</evidence>
<dbReference type="GO" id="GO:0016020">
    <property type="term" value="C:membrane"/>
    <property type="evidence" value="ECO:0007669"/>
    <property type="project" value="InterPro"/>
</dbReference>
<reference evidence="17 18" key="2">
    <citation type="journal article" date="2011" name="Stand. Genomic Sci.">
        <title>Complete genome sequence of Leadbetterella byssophila type strain (4M15).</title>
        <authorList>
            <person name="Abt B."/>
            <person name="Teshima H."/>
            <person name="Lucas S."/>
            <person name="Lapidus A."/>
            <person name="Del Rio T.G."/>
            <person name="Nolan M."/>
            <person name="Tice H."/>
            <person name="Cheng J.F."/>
            <person name="Pitluck S."/>
            <person name="Liolios K."/>
            <person name="Pagani I."/>
            <person name="Ivanova N."/>
            <person name="Mavromatis K."/>
            <person name="Pati A."/>
            <person name="Tapia R."/>
            <person name="Han C."/>
            <person name="Goodwin L."/>
            <person name="Chen A."/>
            <person name="Palaniappan K."/>
            <person name="Land M."/>
            <person name="Hauser L."/>
            <person name="Chang Y.J."/>
            <person name="Jeffries C.D."/>
            <person name="Rohde M."/>
            <person name="Goker M."/>
            <person name="Tindall B.J."/>
            <person name="Detter J.C."/>
            <person name="Woyke T."/>
            <person name="Bristow J."/>
            <person name="Eisen J.A."/>
            <person name="Markowitz V."/>
            <person name="Hugenholtz P."/>
            <person name="Klenk H.P."/>
            <person name="Kyrpides N.C."/>
        </authorList>
    </citation>
    <scope>NUCLEOTIDE SEQUENCE [LARGE SCALE GENOMIC DNA]</scope>
    <source>
        <strain evidence="18">DSM 17132 / JCM 16389 / KACC 11308 / NBRC 106382 / 4M15</strain>
    </source>
</reference>
<keyword evidence="12" id="KW-0594">Phospholipid biosynthesis</keyword>
<keyword evidence="7 15" id="KW-0808">Transferase</keyword>
<reference key="1">
    <citation type="submission" date="2010-11" db="EMBL/GenBank/DDBJ databases">
        <title>The complete genome of Leadbetterella byssophila DSM 17132.</title>
        <authorList>
            <consortium name="US DOE Joint Genome Institute (JGI-PGF)"/>
            <person name="Lucas S."/>
            <person name="Copeland A."/>
            <person name="Lapidus A."/>
            <person name="Glavina del Rio T."/>
            <person name="Dalin E."/>
            <person name="Tice H."/>
            <person name="Bruce D."/>
            <person name="Goodwin L."/>
            <person name="Pitluck S."/>
            <person name="Kyrpides N."/>
            <person name="Mavromatis K."/>
            <person name="Ivanova N."/>
            <person name="Teshima H."/>
            <person name="Brettin T."/>
            <person name="Detter J.C."/>
            <person name="Han C."/>
            <person name="Tapia R."/>
            <person name="Land M."/>
            <person name="Hauser L."/>
            <person name="Markowitz V."/>
            <person name="Cheng J.-F."/>
            <person name="Hugenholtz P."/>
            <person name="Woyke T."/>
            <person name="Wu D."/>
            <person name="Tindall B."/>
            <person name="Pomrenke H.G."/>
            <person name="Brambilla E."/>
            <person name="Klenk H.-P."/>
            <person name="Eisen J.A."/>
        </authorList>
    </citation>
    <scope>NUCLEOTIDE SEQUENCE [LARGE SCALE GENOMIC DNA]</scope>
    <source>
        <strain>DSM 17132</strain>
    </source>
</reference>
<dbReference type="PANTHER" id="PTHR14269:SF61">
    <property type="entry name" value="CDP-DIACYLGLYCEROL--SERINE O-PHOSPHATIDYLTRANSFERASE"/>
    <property type="match status" value="1"/>
</dbReference>
<comment type="similarity">
    <text evidence="3 15">Belongs to the CDP-alcohol phosphatidyltransferase class-I family.</text>
</comment>
<gene>
    <name evidence="17" type="ordered locus">Lbys_1467</name>
</gene>
<dbReference type="NCBIfam" id="TIGR00473">
    <property type="entry name" value="pssA"/>
    <property type="match status" value="1"/>
</dbReference>
<evidence type="ECO:0000256" key="9">
    <source>
        <dbReference type="ARBA" id="ARBA00022989"/>
    </source>
</evidence>
<dbReference type="InterPro" id="IPR043130">
    <property type="entry name" value="CDP-OH_PTrfase_TM_dom"/>
</dbReference>
<dbReference type="AlphaFoldDB" id="E4RWX5"/>
<dbReference type="STRING" id="649349.Lbys_1467"/>
<keyword evidence="6" id="KW-0444">Lipid biosynthesis</keyword>
<dbReference type="PROSITE" id="PS51257">
    <property type="entry name" value="PROKAR_LIPOPROTEIN"/>
    <property type="match status" value="1"/>
</dbReference>
<dbReference type="eggNOG" id="COG1183">
    <property type="taxonomic scope" value="Bacteria"/>
</dbReference>
<evidence type="ECO:0000313" key="17">
    <source>
        <dbReference type="EMBL" id="ADQ17181.1"/>
    </source>
</evidence>
<dbReference type="OrthoDB" id="9777147at2"/>
<dbReference type="PROSITE" id="PS00379">
    <property type="entry name" value="CDP_ALCOHOL_P_TRANSF"/>
    <property type="match status" value="1"/>
</dbReference>
<dbReference type="EC" id="2.7.8.8" evidence="4"/>
<feature type="transmembrane region" description="Helical" evidence="16">
    <location>
        <begin position="91"/>
        <end position="107"/>
    </location>
</feature>
<dbReference type="InterPro" id="IPR050324">
    <property type="entry name" value="CDP-alcohol_PTase-I"/>
</dbReference>
<dbReference type="HOGENOM" id="CLU_049944_3_0_10"/>
<evidence type="ECO:0000256" key="6">
    <source>
        <dbReference type="ARBA" id="ARBA00022516"/>
    </source>
</evidence>
<dbReference type="PANTHER" id="PTHR14269">
    <property type="entry name" value="CDP-DIACYLGLYCEROL--GLYCEROL-3-PHOSPHATE 3-PHOSPHATIDYLTRANSFERASE-RELATED"/>
    <property type="match status" value="1"/>
</dbReference>
<comment type="catalytic activity">
    <reaction evidence="1">
        <text>a CDP-1,2-diacyl-sn-glycerol + L-serine = a 1,2-diacyl-sn-glycero-3-phospho-L-serine + CMP + H(+)</text>
        <dbReference type="Rhea" id="RHEA:16913"/>
        <dbReference type="ChEBI" id="CHEBI:15378"/>
        <dbReference type="ChEBI" id="CHEBI:33384"/>
        <dbReference type="ChEBI" id="CHEBI:57262"/>
        <dbReference type="ChEBI" id="CHEBI:58332"/>
        <dbReference type="ChEBI" id="CHEBI:60377"/>
        <dbReference type="EC" id="2.7.8.8"/>
    </reaction>
</comment>
<feature type="transmembrane region" description="Helical" evidence="16">
    <location>
        <begin position="157"/>
        <end position="174"/>
    </location>
</feature>
<proteinExistence type="inferred from homology"/>
<dbReference type="InterPro" id="IPR004533">
    <property type="entry name" value="CDP-diaglyc--ser_O-PTrfase"/>
</dbReference>
<feature type="transmembrane region" description="Helical" evidence="16">
    <location>
        <begin position="9"/>
        <end position="28"/>
    </location>
</feature>
<dbReference type="EMBL" id="CP002305">
    <property type="protein sequence ID" value="ADQ17181.1"/>
    <property type="molecule type" value="Genomic_DNA"/>
</dbReference>
<feature type="transmembrane region" description="Helical" evidence="16">
    <location>
        <begin position="186"/>
        <end position="219"/>
    </location>
</feature>
<keyword evidence="9 16" id="KW-1133">Transmembrane helix</keyword>
<evidence type="ECO:0000256" key="12">
    <source>
        <dbReference type="ARBA" id="ARBA00023209"/>
    </source>
</evidence>
<organism evidence="17 18">
    <name type="scientific">Leadbetterella byssophila (strain DSM 17132 / JCM 16389 / KACC 11308 / NBRC 106382 / 4M15)</name>
    <dbReference type="NCBI Taxonomy" id="649349"/>
    <lineage>
        <taxon>Bacteria</taxon>
        <taxon>Pseudomonadati</taxon>
        <taxon>Bacteroidota</taxon>
        <taxon>Cytophagia</taxon>
        <taxon>Cytophagales</taxon>
        <taxon>Leadbetterellaceae</taxon>
        <taxon>Leadbetterella</taxon>
    </lineage>
</organism>
<dbReference type="Gene3D" id="1.20.120.1760">
    <property type="match status" value="1"/>
</dbReference>
<keyword evidence="13" id="KW-1208">Phospholipid metabolism</keyword>
<evidence type="ECO:0000256" key="14">
    <source>
        <dbReference type="ARBA" id="ARBA00032361"/>
    </source>
</evidence>
<sequence length="225" mass="25056">MRLFTVSNLFTLGNLLCGCLGIQAVLLYSDFQKAAFLLGIALILDFFDGFIARLLKESSDLGKELDSLADVVSFGVLPGFILWQMMDGSSMAYLAFLIPLFSALRLAKFNIDTRQSLSFIGLPTPANAMVIASLPLIAEQFTTVQDALSRPWVLPTYILLFSYLLISEIPLPALKFKNYSWTDNKFTYTLLILSVILLAVLQLAAIPVIVFGYILYSLIQYIRKS</sequence>
<dbReference type="RefSeq" id="WP_013408230.1">
    <property type="nucleotide sequence ID" value="NC_014655.1"/>
</dbReference>
<evidence type="ECO:0000256" key="7">
    <source>
        <dbReference type="ARBA" id="ARBA00022679"/>
    </source>
</evidence>
<accession>E4RWX5</accession>
<evidence type="ECO:0000256" key="16">
    <source>
        <dbReference type="SAM" id="Phobius"/>
    </source>
</evidence>
<dbReference type="Pfam" id="PF01066">
    <property type="entry name" value="CDP-OH_P_transf"/>
    <property type="match status" value="1"/>
</dbReference>
<evidence type="ECO:0000256" key="2">
    <source>
        <dbReference type="ARBA" id="ARBA00004127"/>
    </source>
</evidence>
<evidence type="ECO:0000256" key="5">
    <source>
        <dbReference type="ARBA" id="ARBA00017171"/>
    </source>
</evidence>
<evidence type="ECO:0000256" key="11">
    <source>
        <dbReference type="ARBA" id="ARBA00023136"/>
    </source>
</evidence>
<dbReference type="GO" id="GO:0008654">
    <property type="term" value="P:phospholipid biosynthetic process"/>
    <property type="evidence" value="ECO:0007669"/>
    <property type="project" value="UniProtKB-KW"/>
</dbReference>
<feature type="transmembrane region" description="Helical" evidence="16">
    <location>
        <begin position="34"/>
        <end position="55"/>
    </location>
</feature>
<dbReference type="InterPro" id="IPR000462">
    <property type="entry name" value="CDP-OH_P_trans"/>
</dbReference>
<evidence type="ECO:0000313" key="18">
    <source>
        <dbReference type="Proteomes" id="UP000007435"/>
    </source>
</evidence>
<keyword evidence="18" id="KW-1185">Reference proteome</keyword>
<evidence type="ECO:0000256" key="13">
    <source>
        <dbReference type="ARBA" id="ARBA00023264"/>
    </source>
</evidence>
<dbReference type="GO" id="GO:0012505">
    <property type="term" value="C:endomembrane system"/>
    <property type="evidence" value="ECO:0007669"/>
    <property type="project" value="UniProtKB-SubCell"/>
</dbReference>
<keyword evidence="8 16" id="KW-0812">Transmembrane</keyword>
<evidence type="ECO:0000256" key="1">
    <source>
        <dbReference type="ARBA" id="ARBA00000287"/>
    </source>
</evidence>
<keyword evidence="10" id="KW-0443">Lipid metabolism</keyword>
<name>E4RWX5_LEAB4</name>
<evidence type="ECO:0000256" key="8">
    <source>
        <dbReference type="ARBA" id="ARBA00022692"/>
    </source>
</evidence>
<evidence type="ECO:0000256" key="4">
    <source>
        <dbReference type="ARBA" id="ARBA00013174"/>
    </source>
</evidence>
<dbReference type="GO" id="GO:0003882">
    <property type="term" value="F:CDP-diacylglycerol-serine O-phosphatidyltransferase activity"/>
    <property type="evidence" value="ECO:0007669"/>
    <property type="project" value="UniProtKB-EC"/>
</dbReference>
<feature type="transmembrane region" description="Helical" evidence="16">
    <location>
        <begin position="119"/>
        <end position="137"/>
    </location>
</feature>